<dbReference type="Pfam" id="PF26136">
    <property type="entry name" value="SCO6045_C"/>
    <property type="match status" value="1"/>
</dbReference>
<feature type="domain" description="SCO6045-like C-terminal" evidence="2">
    <location>
        <begin position="9"/>
        <end position="95"/>
    </location>
</feature>
<organism evidence="3 4">
    <name type="scientific">Crossiella equi</name>
    <dbReference type="NCBI Taxonomy" id="130796"/>
    <lineage>
        <taxon>Bacteria</taxon>
        <taxon>Bacillati</taxon>
        <taxon>Actinomycetota</taxon>
        <taxon>Actinomycetes</taxon>
        <taxon>Pseudonocardiales</taxon>
        <taxon>Pseudonocardiaceae</taxon>
        <taxon>Crossiella</taxon>
    </lineage>
</organism>
<dbReference type="InterPro" id="IPR058711">
    <property type="entry name" value="SCO6045-like_C"/>
</dbReference>
<feature type="region of interest" description="Disordered" evidence="1">
    <location>
        <begin position="20"/>
        <end position="40"/>
    </location>
</feature>
<name>A0ABS5AB01_9PSEU</name>
<protein>
    <recommendedName>
        <fullName evidence="2">SCO6045-like C-terminal domain-containing protein</fullName>
    </recommendedName>
</protein>
<proteinExistence type="predicted"/>
<evidence type="ECO:0000259" key="2">
    <source>
        <dbReference type="Pfam" id="PF26136"/>
    </source>
</evidence>
<evidence type="ECO:0000313" key="3">
    <source>
        <dbReference type="EMBL" id="MBP2473472.1"/>
    </source>
</evidence>
<dbReference type="RefSeq" id="WP_209706801.1">
    <property type="nucleotide sequence ID" value="NZ_JAGIOO010000001.1"/>
</dbReference>
<keyword evidence="4" id="KW-1185">Reference proteome</keyword>
<reference evidence="3 4" key="1">
    <citation type="submission" date="2021-03" db="EMBL/GenBank/DDBJ databases">
        <title>Sequencing the genomes of 1000 actinobacteria strains.</title>
        <authorList>
            <person name="Klenk H.-P."/>
        </authorList>
    </citation>
    <scope>NUCLEOTIDE SEQUENCE [LARGE SCALE GENOMIC DNA]</scope>
    <source>
        <strain evidence="3 4">DSM 44580</strain>
    </source>
</reference>
<accession>A0ABS5AB01</accession>
<gene>
    <name evidence="3" type="ORF">JOF53_002344</name>
</gene>
<dbReference type="EMBL" id="JAGIOO010000001">
    <property type="protein sequence ID" value="MBP2473472.1"/>
    <property type="molecule type" value="Genomic_DNA"/>
</dbReference>
<sequence>MTTPRDRLAGAQAELLRALLTNTPPPPGFDPARLQAQTQALRAKRRRVTATLRPDLPTALGPRFRDLFTTYATLHPREEGLGARADADRFATWLTTEGHLPRPRRRRWWHRRR</sequence>
<dbReference type="Proteomes" id="UP001519363">
    <property type="component" value="Unassembled WGS sequence"/>
</dbReference>
<evidence type="ECO:0000313" key="4">
    <source>
        <dbReference type="Proteomes" id="UP001519363"/>
    </source>
</evidence>
<comment type="caution">
    <text evidence="3">The sequence shown here is derived from an EMBL/GenBank/DDBJ whole genome shotgun (WGS) entry which is preliminary data.</text>
</comment>
<evidence type="ECO:0000256" key="1">
    <source>
        <dbReference type="SAM" id="MobiDB-lite"/>
    </source>
</evidence>